<dbReference type="PANTHER" id="PTHR43687:SF6">
    <property type="entry name" value="L-ASPARTATE SEMIALDEHYDE SULFURTRANSFERASE IRON-SULFUR SUBUNIT"/>
    <property type="match status" value="1"/>
</dbReference>
<keyword evidence="10" id="KW-1185">Reference proteome</keyword>
<sequence length="147" mass="16436">MTETQNNVRRSILALTFPPLFSGRPIMCNLAKHYELDFNILKASISPRREGKLVLELSGSEEEFQKGLSYLKEHGISIAKVSQQISRDEDSCVHCGLCTALCPTQALSLDHETRHVLFDVEKCTACGACTRVCPVHAMRVDVDDTLW</sequence>
<dbReference type="eggNOG" id="COG1145">
    <property type="taxonomic scope" value="Bacteria"/>
</dbReference>
<dbReference type="EMBL" id="CP001734">
    <property type="protein sequence ID" value="ACV68401.1"/>
    <property type="molecule type" value="Genomic_DNA"/>
</dbReference>
<gene>
    <name evidence="9" type="ordered locus">Dret_1113</name>
</gene>
<keyword evidence="7" id="KW-0411">Iron-sulfur</keyword>
<evidence type="ECO:0000256" key="2">
    <source>
        <dbReference type="ARBA" id="ARBA00022485"/>
    </source>
</evidence>
<proteinExistence type="predicted"/>
<dbReference type="AlphaFoldDB" id="C8X278"/>
<reference evidence="10" key="1">
    <citation type="submission" date="2009-09" db="EMBL/GenBank/DDBJ databases">
        <title>The complete chromosome of Desulfohalobium retbaense DSM 5692.</title>
        <authorList>
            <consortium name="US DOE Joint Genome Institute (JGI-PGF)"/>
            <person name="Lucas S."/>
            <person name="Copeland A."/>
            <person name="Lapidus A."/>
            <person name="Glavina del Rio T."/>
            <person name="Dalin E."/>
            <person name="Tice H."/>
            <person name="Bruce D."/>
            <person name="Goodwin L."/>
            <person name="Pitluck S."/>
            <person name="Kyrpides N."/>
            <person name="Mavromatis K."/>
            <person name="Ivanova N."/>
            <person name="Mikhailova N."/>
            <person name="Munk A.C."/>
            <person name="Brettin T."/>
            <person name="Detter J.C."/>
            <person name="Han C."/>
            <person name="Tapia R."/>
            <person name="Larimer F."/>
            <person name="Land M."/>
            <person name="Hauser L."/>
            <person name="Markowitz V."/>
            <person name="Cheng J.-F."/>
            <person name="Hugenholtz P."/>
            <person name="Woyke T."/>
            <person name="Wu D."/>
            <person name="Spring S."/>
            <person name="Klenk H.-P."/>
            <person name="Eisen J.A."/>
        </authorList>
    </citation>
    <scope>NUCLEOTIDE SEQUENCE [LARGE SCALE GENOMIC DNA]</scope>
    <source>
        <strain evidence="10">DSM 5692</strain>
    </source>
</reference>
<keyword evidence="1" id="KW-0813">Transport</keyword>
<dbReference type="KEGG" id="drt:Dret_1113"/>
<dbReference type="GO" id="GO:0046872">
    <property type="term" value="F:metal ion binding"/>
    <property type="evidence" value="ECO:0007669"/>
    <property type="project" value="UniProtKB-KW"/>
</dbReference>
<dbReference type="PANTHER" id="PTHR43687">
    <property type="entry name" value="ADENYLYLSULFATE REDUCTASE, BETA SUBUNIT"/>
    <property type="match status" value="1"/>
</dbReference>
<dbReference type="SUPFAM" id="SSF55021">
    <property type="entry name" value="ACT-like"/>
    <property type="match status" value="1"/>
</dbReference>
<dbReference type="SMART" id="SM00930">
    <property type="entry name" value="NIL"/>
    <property type="match status" value="1"/>
</dbReference>
<name>C8X278_DESRD</name>
<dbReference type="SUPFAM" id="SSF54862">
    <property type="entry name" value="4Fe-4S ferredoxins"/>
    <property type="match status" value="1"/>
</dbReference>
<dbReference type="Pfam" id="PF09383">
    <property type="entry name" value="NIL"/>
    <property type="match status" value="1"/>
</dbReference>
<dbReference type="OrthoDB" id="9808559at2"/>
<protein>
    <submittedName>
        <fullName evidence="9">NIL domain protein</fullName>
    </submittedName>
</protein>
<evidence type="ECO:0000313" key="10">
    <source>
        <dbReference type="Proteomes" id="UP000001052"/>
    </source>
</evidence>
<dbReference type="Gene3D" id="3.30.70.20">
    <property type="match status" value="2"/>
</dbReference>
<keyword evidence="5" id="KW-0249">Electron transport</keyword>
<reference evidence="9 10" key="2">
    <citation type="journal article" date="2010" name="Stand. Genomic Sci.">
        <title>Complete genome sequence of Desulfohalobium retbaense type strain (HR(100)).</title>
        <authorList>
            <person name="Spring S."/>
            <person name="Nolan M."/>
            <person name="Lapidus A."/>
            <person name="Glavina Del Rio T."/>
            <person name="Copeland A."/>
            <person name="Tice H."/>
            <person name="Cheng J.F."/>
            <person name="Lucas S."/>
            <person name="Land M."/>
            <person name="Chen F."/>
            <person name="Bruce D."/>
            <person name="Goodwin L."/>
            <person name="Pitluck S."/>
            <person name="Ivanova N."/>
            <person name="Mavromatis K."/>
            <person name="Mikhailova N."/>
            <person name="Pati A."/>
            <person name="Chen A."/>
            <person name="Palaniappan K."/>
            <person name="Hauser L."/>
            <person name="Chang Y.J."/>
            <person name="Jeffries C.D."/>
            <person name="Munk C."/>
            <person name="Kiss H."/>
            <person name="Chain P."/>
            <person name="Han C."/>
            <person name="Brettin T."/>
            <person name="Detter J.C."/>
            <person name="Schuler E."/>
            <person name="Goker M."/>
            <person name="Rohde M."/>
            <person name="Bristow J."/>
            <person name="Eisen J.A."/>
            <person name="Markowitz V."/>
            <person name="Hugenholtz P."/>
            <person name="Kyrpides N.C."/>
            <person name="Klenk H.P."/>
        </authorList>
    </citation>
    <scope>NUCLEOTIDE SEQUENCE [LARGE SCALE GENOMIC DNA]</scope>
    <source>
        <strain evidence="9 10">DSM 5692</strain>
    </source>
</reference>
<dbReference type="PROSITE" id="PS00198">
    <property type="entry name" value="4FE4S_FER_1"/>
    <property type="match status" value="1"/>
</dbReference>
<keyword evidence="4" id="KW-0677">Repeat</keyword>
<evidence type="ECO:0000256" key="4">
    <source>
        <dbReference type="ARBA" id="ARBA00022737"/>
    </source>
</evidence>
<feature type="domain" description="4Fe-4S ferredoxin-type" evidence="8">
    <location>
        <begin position="114"/>
        <end position="143"/>
    </location>
</feature>
<dbReference type="Gene3D" id="3.30.70.260">
    <property type="match status" value="1"/>
</dbReference>
<evidence type="ECO:0000256" key="3">
    <source>
        <dbReference type="ARBA" id="ARBA00022723"/>
    </source>
</evidence>
<dbReference type="InterPro" id="IPR050572">
    <property type="entry name" value="Fe-S_Ferredoxin"/>
</dbReference>
<dbReference type="eggNOG" id="COG1135">
    <property type="taxonomic scope" value="Bacteria"/>
</dbReference>
<evidence type="ECO:0000313" key="9">
    <source>
        <dbReference type="EMBL" id="ACV68401.1"/>
    </source>
</evidence>
<dbReference type="Proteomes" id="UP000001052">
    <property type="component" value="Chromosome"/>
</dbReference>
<feature type="domain" description="4Fe-4S ferredoxin-type" evidence="8">
    <location>
        <begin position="83"/>
        <end position="112"/>
    </location>
</feature>
<dbReference type="GO" id="GO:0051539">
    <property type="term" value="F:4 iron, 4 sulfur cluster binding"/>
    <property type="evidence" value="ECO:0007669"/>
    <property type="project" value="UniProtKB-KW"/>
</dbReference>
<dbReference type="InterPro" id="IPR017900">
    <property type="entry name" value="4Fe4S_Fe_S_CS"/>
</dbReference>
<dbReference type="InterPro" id="IPR017896">
    <property type="entry name" value="4Fe4S_Fe-S-bd"/>
</dbReference>
<evidence type="ECO:0000259" key="8">
    <source>
        <dbReference type="PROSITE" id="PS51379"/>
    </source>
</evidence>
<evidence type="ECO:0000256" key="7">
    <source>
        <dbReference type="ARBA" id="ARBA00023014"/>
    </source>
</evidence>
<evidence type="ECO:0000256" key="1">
    <source>
        <dbReference type="ARBA" id="ARBA00022448"/>
    </source>
</evidence>
<keyword evidence="6" id="KW-0408">Iron</keyword>
<accession>C8X278</accession>
<dbReference type="RefSeq" id="WP_015751552.1">
    <property type="nucleotide sequence ID" value="NC_013223.1"/>
</dbReference>
<dbReference type="InterPro" id="IPR045865">
    <property type="entry name" value="ACT-like_dom_sf"/>
</dbReference>
<organism evidence="9 10">
    <name type="scientific">Desulfohalobium retbaense (strain ATCC 49708 / DSM 5692 / JCM 16813 / HR100)</name>
    <dbReference type="NCBI Taxonomy" id="485915"/>
    <lineage>
        <taxon>Bacteria</taxon>
        <taxon>Pseudomonadati</taxon>
        <taxon>Thermodesulfobacteriota</taxon>
        <taxon>Desulfovibrionia</taxon>
        <taxon>Desulfovibrionales</taxon>
        <taxon>Desulfohalobiaceae</taxon>
        <taxon>Desulfohalobium</taxon>
    </lineage>
</organism>
<dbReference type="InterPro" id="IPR018449">
    <property type="entry name" value="NIL_domain"/>
</dbReference>
<keyword evidence="2" id="KW-0004">4Fe-4S</keyword>
<evidence type="ECO:0000256" key="6">
    <source>
        <dbReference type="ARBA" id="ARBA00023004"/>
    </source>
</evidence>
<evidence type="ECO:0000256" key="5">
    <source>
        <dbReference type="ARBA" id="ARBA00022982"/>
    </source>
</evidence>
<keyword evidence="3" id="KW-0479">Metal-binding</keyword>
<dbReference type="HOGENOM" id="CLU_152999_0_0_7"/>
<dbReference type="Pfam" id="PF12838">
    <property type="entry name" value="Fer4_7"/>
    <property type="match status" value="1"/>
</dbReference>
<dbReference type="STRING" id="485915.Dret_1113"/>
<dbReference type="PROSITE" id="PS51379">
    <property type="entry name" value="4FE4S_FER_2"/>
    <property type="match status" value="2"/>
</dbReference>